<dbReference type="EMBL" id="JAERRB010000015">
    <property type="protein sequence ID" value="MBL0745353.1"/>
    <property type="molecule type" value="Genomic_DNA"/>
</dbReference>
<accession>A0ABS1L0X9</accession>
<dbReference type="RefSeq" id="WP_202015735.1">
    <property type="nucleotide sequence ID" value="NZ_JAERRB010000015.1"/>
</dbReference>
<dbReference type="Gene3D" id="3.40.710.10">
    <property type="entry name" value="DD-peptidase/beta-lactamase superfamily"/>
    <property type="match status" value="1"/>
</dbReference>
<comment type="caution">
    <text evidence="2">The sequence shown here is derived from an EMBL/GenBank/DDBJ whole genome shotgun (WGS) entry which is preliminary data.</text>
</comment>
<keyword evidence="3" id="KW-1185">Reference proteome</keyword>
<evidence type="ECO:0000259" key="1">
    <source>
        <dbReference type="Pfam" id="PF00144"/>
    </source>
</evidence>
<dbReference type="PANTHER" id="PTHR43283:SF3">
    <property type="entry name" value="BETA-LACTAMASE FAMILY PROTEIN (AFU_ORTHOLOGUE AFUA_5G07500)"/>
    <property type="match status" value="1"/>
</dbReference>
<evidence type="ECO:0000313" key="3">
    <source>
        <dbReference type="Proteomes" id="UP000613030"/>
    </source>
</evidence>
<dbReference type="Pfam" id="PF00144">
    <property type="entry name" value="Beta-lactamase"/>
    <property type="match status" value="1"/>
</dbReference>
<dbReference type="InterPro" id="IPR050789">
    <property type="entry name" value="Diverse_Enzym_Activities"/>
</dbReference>
<dbReference type="PROSITE" id="PS51257">
    <property type="entry name" value="PROKAR_LIPOPROTEIN"/>
    <property type="match status" value="1"/>
</dbReference>
<dbReference type="InterPro" id="IPR001466">
    <property type="entry name" value="Beta-lactam-related"/>
</dbReference>
<gene>
    <name evidence="2" type="ORF">JI741_29245</name>
</gene>
<feature type="domain" description="Beta-lactamase-related" evidence="1">
    <location>
        <begin position="40"/>
        <end position="398"/>
    </location>
</feature>
<evidence type="ECO:0000313" key="2">
    <source>
        <dbReference type="EMBL" id="MBL0745353.1"/>
    </source>
</evidence>
<reference evidence="2 3" key="1">
    <citation type="submission" date="2021-01" db="EMBL/GenBank/DDBJ databases">
        <title>Chryseolinea sp. Jin1 Genome sequencing and assembly.</title>
        <authorList>
            <person name="Kim I."/>
        </authorList>
    </citation>
    <scope>NUCLEOTIDE SEQUENCE [LARGE SCALE GENOMIC DNA]</scope>
    <source>
        <strain evidence="2 3">Jin1</strain>
    </source>
</reference>
<sequence length="418" mass="46485">MTRLYSLCFVAFILATSCKAPKPEETNTTGIINEAAKARLDSTLKAMVDSFKIAGVSALVVEKDKEVYFNAFGHADREAGKPFGRNTLVRIFSMTKPITGTALMQLYEKGAFQLDDPLSKYAPEFADVKVFAGMDAKGKMILKAPTRPITIRDLTRHTAGFAREEHPELGALVKEADVMNKENTLTQMAAKLAKLPLAFSPGDQWSYGVCVDVQAYLVEKLSGKPFDQYVRENILDPLGMKSTRYVPEDMTRLAAMYMKSDSALARIPDEKANVFNGKEWPLKPGGFGFTSTIDDYMRFARMLVHEGTFEGVTILKPETVKLMATNQLSDSVTERMWLPSKGPVGFGIDFAVRLRAPQNAEEKNGVVGEFFWDGAASTLFWVDPKNELTAVLFVQIFPFSNPLHKVFRDAVYGKYDGK</sequence>
<dbReference type="SUPFAM" id="SSF56601">
    <property type="entry name" value="beta-lactamase/transpeptidase-like"/>
    <property type="match status" value="1"/>
</dbReference>
<dbReference type="PANTHER" id="PTHR43283">
    <property type="entry name" value="BETA-LACTAMASE-RELATED"/>
    <property type="match status" value="1"/>
</dbReference>
<organism evidence="2 3">
    <name type="scientific">Chryseolinea lacunae</name>
    <dbReference type="NCBI Taxonomy" id="2801331"/>
    <lineage>
        <taxon>Bacteria</taxon>
        <taxon>Pseudomonadati</taxon>
        <taxon>Bacteroidota</taxon>
        <taxon>Cytophagia</taxon>
        <taxon>Cytophagales</taxon>
        <taxon>Fulvivirgaceae</taxon>
        <taxon>Chryseolinea</taxon>
    </lineage>
</organism>
<protein>
    <submittedName>
        <fullName evidence="2">Beta-lactamase family protein</fullName>
    </submittedName>
</protein>
<name>A0ABS1L0X9_9BACT</name>
<dbReference type="InterPro" id="IPR012338">
    <property type="entry name" value="Beta-lactam/transpept-like"/>
</dbReference>
<dbReference type="Proteomes" id="UP000613030">
    <property type="component" value="Unassembled WGS sequence"/>
</dbReference>
<proteinExistence type="predicted"/>